<feature type="region of interest" description="Disordered" evidence="1">
    <location>
        <begin position="42"/>
        <end position="65"/>
    </location>
</feature>
<dbReference type="InterPro" id="IPR053842">
    <property type="entry name" value="NikA-like"/>
</dbReference>
<accession>A0A0H5PZH1</accession>
<reference evidence="2" key="1">
    <citation type="submission" date="2015-06" db="EMBL/GenBank/DDBJ databases">
        <authorList>
            <person name="Joergensen T."/>
        </authorList>
    </citation>
    <scope>NUCLEOTIDE SEQUENCE</scope>
    <source>
        <plasmid evidence="2">pRGRH0285</plasmid>
    </source>
</reference>
<proteinExistence type="predicted"/>
<protein>
    <submittedName>
        <fullName evidence="2">Uncharacterized protein</fullName>
    </submittedName>
</protein>
<organism evidence="2">
    <name type="scientific">uncultured prokaryote</name>
    <dbReference type="NCBI Taxonomy" id="198431"/>
    <lineage>
        <taxon>unclassified sequences</taxon>
        <taxon>environmental samples</taxon>
    </lineage>
</organism>
<evidence type="ECO:0000256" key="1">
    <source>
        <dbReference type="SAM" id="MobiDB-lite"/>
    </source>
</evidence>
<dbReference type="AlphaFoldDB" id="A0A0H5PZH1"/>
<name>A0A0H5PZH1_9ZZZZ</name>
<dbReference type="EMBL" id="LN852957">
    <property type="protein sequence ID" value="CRY94579.1"/>
    <property type="molecule type" value="Genomic_DNA"/>
</dbReference>
<geneLocation type="plasmid" evidence="2">
    <name>pRGRH0285</name>
</geneLocation>
<evidence type="ECO:0000313" key="2">
    <source>
        <dbReference type="EMBL" id="CRY94579.1"/>
    </source>
</evidence>
<sequence length="118" mass="12943">MSRVPKTTTISLRIDKPTAAEWRERAAASGLSVSDWIRGSVDAGQQTNLPTPQRRPVRVRDTSNDADPALMRQLAALGSNLNQIARRINASPLTTLDKVEYLAALAAVARERGRSFEM</sequence>
<dbReference type="Pfam" id="PF21983">
    <property type="entry name" value="NikA-like"/>
    <property type="match status" value="1"/>
</dbReference>
<reference evidence="2" key="2">
    <citation type="submission" date="2015-07" db="EMBL/GenBank/DDBJ databases">
        <title>Plasmids, circular viruses and viroids from rat gut.</title>
        <authorList>
            <person name="Jorgensen T.J."/>
            <person name="Hansen M.A."/>
            <person name="Xu Z."/>
            <person name="Tabak M.A."/>
            <person name="Sorensen S.J."/>
            <person name="Hansen L.H."/>
        </authorList>
    </citation>
    <scope>NUCLEOTIDE SEQUENCE</scope>
    <source>
        <plasmid evidence="2">pRGRH0285</plasmid>
    </source>
</reference>
<keyword evidence="2" id="KW-0614">Plasmid</keyword>